<dbReference type="AlphaFoldDB" id="A0A6I4V5U8"/>
<evidence type="ECO:0000313" key="2">
    <source>
        <dbReference type="Proteomes" id="UP000471435"/>
    </source>
</evidence>
<gene>
    <name evidence="1" type="ORF">GRI43_13665</name>
</gene>
<comment type="caution">
    <text evidence="1">The sequence shown here is derived from an EMBL/GenBank/DDBJ whole genome shotgun (WGS) entry which is preliminary data.</text>
</comment>
<dbReference type="RefSeq" id="WP_160731621.1">
    <property type="nucleotide sequence ID" value="NZ_WTYP01000002.1"/>
</dbReference>
<organism evidence="1 2">
    <name type="scientific">Pontixanthobacter luteolus</name>
    <dbReference type="NCBI Taxonomy" id="295089"/>
    <lineage>
        <taxon>Bacteria</taxon>
        <taxon>Pseudomonadati</taxon>
        <taxon>Pseudomonadota</taxon>
        <taxon>Alphaproteobacteria</taxon>
        <taxon>Sphingomonadales</taxon>
        <taxon>Erythrobacteraceae</taxon>
        <taxon>Pontixanthobacter</taxon>
    </lineage>
</organism>
<sequence length="160" mass="17647">MFNNTILIPPAVMPEVAPTYHANIAHWRQAAERDQSLAAVLPNKPSENGKPRLFSSLQAAMFALMSDLVSADFKTPLAARIARRVMEAHQHRPQVEQWAVIYTVNGNVSTLPYDQAELRTGFISGSRFNFALVIDLKTYADRVDEAIANTPRVIGAGDAD</sequence>
<keyword evidence="2" id="KW-1185">Reference proteome</keyword>
<dbReference type="EMBL" id="WTYP01000002">
    <property type="protein sequence ID" value="MXP48436.1"/>
    <property type="molecule type" value="Genomic_DNA"/>
</dbReference>
<protein>
    <submittedName>
        <fullName evidence="1">Uncharacterized protein</fullName>
    </submittedName>
</protein>
<dbReference type="Proteomes" id="UP000471435">
    <property type="component" value="Unassembled WGS sequence"/>
</dbReference>
<evidence type="ECO:0000313" key="1">
    <source>
        <dbReference type="EMBL" id="MXP48436.1"/>
    </source>
</evidence>
<proteinExistence type="predicted"/>
<reference evidence="1 2" key="1">
    <citation type="submission" date="2019-12" db="EMBL/GenBank/DDBJ databases">
        <title>Genomic-based taxomic classification of the family Erythrobacteraceae.</title>
        <authorList>
            <person name="Xu L."/>
        </authorList>
    </citation>
    <scope>NUCLEOTIDE SEQUENCE [LARGE SCALE GENOMIC DNA]</scope>
    <source>
        <strain evidence="1 2">SW-109</strain>
    </source>
</reference>
<name>A0A6I4V5U8_9SPHN</name>
<accession>A0A6I4V5U8</accession>